<sequence>MGYVTPAFVATAGLTMILLVAVVNLLVLRYADGILQSAAEEGVRQGLATGDAASCAARAAEVVEAGLGPMTAGVAPAVCTIAADGAIAGVTATFPGWLPLVPTHDTTATARGTGLAAD</sequence>
<dbReference type="EMBL" id="CP031165">
    <property type="protein sequence ID" value="AXV09536.1"/>
    <property type="molecule type" value="Genomic_DNA"/>
</dbReference>
<protein>
    <recommendedName>
        <fullName evidence="4">TadE-like protein</fullName>
    </recommendedName>
</protein>
<reference evidence="2 3" key="1">
    <citation type="submission" date="2018-09" db="EMBL/GenBank/DDBJ databases">
        <title>Complete genome sequence of Euzebya sp. DY32-46 isolated from seawater of Pacific Ocean.</title>
        <authorList>
            <person name="Xu L."/>
            <person name="Wu Y.-H."/>
            <person name="Xu X.-W."/>
        </authorList>
    </citation>
    <scope>NUCLEOTIDE SEQUENCE [LARGE SCALE GENOMIC DNA]</scope>
    <source>
        <strain evidence="2 3">DY32-46</strain>
    </source>
</reference>
<keyword evidence="3" id="KW-1185">Reference proteome</keyword>
<evidence type="ECO:0000313" key="2">
    <source>
        <dbReference type="EMBL" id="AXV09536.1"/>
    </source>
</evidence>
<gene>
    <name evidence="2" type="ORF">DVS28_a4879</name>
</gene>
<feature type="transmembrane region" description="Helical" evidence="1">
    <location>
        <begin position="6"/>
        <end position="28"/>
    </location>
</feature>
<organism evidence="2 3">
    <name type="scientific">Euzebya pacifica</name>
    <dbReference type="NCBI Taxonomy" id="1608957"/>
    <lineage>
        <taxon>Bacteria</taxon>
        <taxon>Bacillati</taxon>
        <taxon>Actinomycetota</taxon>
        <taxon>Nitriliruptoria</taxon>
        <taxon>Euzebyales</taxon>
    </lineage>
</organism>
<name>A0A346Y4Y9_9ACTN</name>
<keyword evidence="1" id="KW-1133">Transmembrane helix</keyword>
<dbReference type="KEGG" id="euz:DVS28_a4879"/>
<accession>A0A346Y4Y9</accession>
<evidence type="ECO:0000256" key="1">
    <source>
        <dbReference type="SAM" id="Phobius"/>
    </source>
</evidence>
<dbReference type="Proteomes" id="UP000264006">
    <property type="component" value="Chromosome"/>
</dbReference>
<keyword evidence="1" id="KW-0812">Transmembrane</keyword>
<dbReference type="AlphaFoldDB" id="A0A346Y4Y9"/>
<evidence type="ECO:0000313" key="3">
    <source>
        <dbReference type="Proteomes" id="UP000264006"/>
    </source>
</evidence>
<proteinExistence type="predicted"/>
<dbReference type="RefSeq" id="WP_164710962.1">
    <property type="nucleotide sequence ID" value="NZ_CP031165.1"/>
</dbReference>
<evidence type="ECO:0008006" key="4">
    <source>
        <dbReference type="Google" id="ProtNLM"/>
    </source>
</evidence>
<keyword evidence="1" id="KW-0472">Membrane</keyword>